<comment type="function">
    <text evidence="15">Plays a critical role in recombination and DNA repair. Helps process Holliday junction intermediates to mature products by catalyzing branch migration. Has replication fork regression activity, unwinds stalled or blocked replication forks to make a HJ that can be resolved. Has a DNA unwinding activity characteristic of a DNA helicase with 3'-5' polarity.</text>
</comment>
<evidence type="ECO:0000256" key="14">
    <source>
        <dbReference type="ARBA" id="ARBA00048988"/>
    </source>
</evidence>
<dbReference type="SMART" id="SM00487">
    <property type="entry name" value="DEXDc"/>
    <property type="match status" value="1"/>
</dbReference>
<accession>A0A2M7BBH3</accession>
<evidence type="ECO:0000256" key="2">
    <source>
        <dbReference type="ARBA" id="ARBA00017846"/>
    </source>
</evidence>
<comment type="caution">
    <text evidence="18">The sequence shown here is derived from an EMBL/GenBank/DDBJ whole genome shotgun (WGS) entry which is preliminary data.</text>
</comment>
<keyword evidence="7 15" id="KW-0067">ATP-binding</keyword>
<dbReference type="InterPro" id="IPR012340">
    <property type="entry name" value="NA-bd_OB-fold"/>
</dbReference>
<keyword evidence="9 15" id="KW-0233">DNA recombination</keyword>
<evidence type="ECO:0000256" key="1">
    <source>
        <dbReference type="ARBA" id="ARBA00007504"/>
    </source>
</evidence>
<dbReference type="GO" id="GO:0043138">
    <property type="term" value="F:3'-5' DNA helicase activity"/>
    <property type="evidence" value="ECO:0007669"/>
    <property type="project" value="UniProtKB-EC"/>
</dbReference>
<evidence type="ECO:0000256" key="7">
    <source>
        <dbReference type="ARBA" id="ARBA00022840"/>
    </source>
</evidence>
<dbReference type="PANTHER" id="PTHR47964:SF1">
    <property type="entry name" value="ATP-DEPENDENT DNA HELICASE HOMOLOG RECG, CHLOROPLASTIC"/>
    <property type="match status" value="1"/>
</dbReference>
<evidence type="ECO:0000313" key="18">
    <source>
        <dbReference type="EMBL" id="PIV00454.1"/>
    </source>
</evidence>
<dbReference type="InterPro" id="IPR033454">
    <property type="entry name" value="RecG_wedge"/>
</dbReference>
<dbReference type="GO" id="GO:0016887">
    <property type="term" value="F:ATP hydrolysis activity"/>
    <property type="evidence" value="ECO:0007669"/>
    <property type="project" value="RHEA"/>
</dbReference>
<dbReference type="EMBL" id="PEVC01000053">
    <property type="protein sequence ID" value="PIV00454.1"/>
    <property type="molecule type" value="Genomic_DNA"/>
</dbReference>
<dbReference type="Proteomes" id="UP000229631">
    <property type="component" value="Unassembled WGS sequence"/>
</dbReference>
<keyword evidence="8" id="KW-0238">DNA-binding</keyword>
<dbReference type="Gene3D" id="2.40.50.140">
    <property type="entry name" value="Nucleic acid-binding proteins"/>
    <property type="match status" value="1"/>
</dbReference>
<dbReference type="GO" id="GO:0006310">
    <property type="term" value="P:DNA recombination"/>
    <property type="evidence" value="ECO:0007669"/>
    <property type="project" value="UniProtKB-UniRule"/>
</dbReference>
<dbReference type="InterPro" id="IPR014001">
    <property type="entry name" value="Helicase_ATP-bd"/>
</dbReference>
<dbReference type="Pfam" id="PF00271">
    <property type="entry name" value="Helicase_C"/>
    <property type="match status" value="1"/>
</dbReference>
<keyword evidence="5 15" id="KW-0378">Hydrolase</keyword>
<keyword evidence="11" id="KW-0413">Isomerase</keyword>
<comment type="catalytic activity">
    <reaction evidence="12 15">
        <text>Couples ATP hydrolysis with the unwinding of duplex DNA by translocating in the 3'-5' direction.</text>
        <dbReference type="EC" id="5.6.2.4"/>
    </reaction>
</comment>
<dbReference type="Pfam" id="PF19833">
    <property type="entry name" value="RecG_dom3_C"/>
    <property type="match status" value="1"/>
</dbReference>
<evidence type="ECO:0000256" key="13">
    <source>
        <dbReference type="ARBA" id="ARBA00034808"/>
    </source>
</evidence>
<evidence type="ECO:0000313" key="19">
    <source>
        <dbReference type="Proteomes" id="UP000229631"/>
    </source>
</evidence>
<dbReference type="NCBIfam" id="NF008168">
    <property type="entry name" value="PRK10917.2-2"/>
    <property type="match status" value="1"/>
</dbReference>
<dbReference type="SMART" id="SM00490">
    <property type="entry name" value="HELICc"/>
    <property type="match status" value="1"/>
</dbReference>
<evidence type="ECO:0000256" key="3">
    <source>
        <dbReference type="ARBA" id="ARBA00022741"/>
    </source>
</evidence>
<dbReference type="GO" id="GO:0005524">
    <property type="term" value="F:ATP binding"/>
    <property type="evidence" value="ECO:0007669"/>
    <property type="project" value="UniProtKB-KW"/>
</dbReference>
<dbReference type="PROSITE" id="PS51192">
    <property type="entry name" value="HELICASE_ATP_BIND_1"/>
    <property type="match status" value="1"/>
</dbReference>
<dbReference type="InterPro" id="IPR027417">
    <property type="entry name" value="P-loop_NTPase"/>
</dbReference>
<dbReference type="Gene3D" id="3.40.50.300">
    <property type="entry name" value="P-loop containing nucleotide triphosphate hydrolases"/>
    <property type="match status" value="2"/>
</dbReference>
<evidence type="ECO:0000256" key="10">
    <source>
        <dbReference type="ARBA" id="ARBA00023204"/>
    </source>
</evidence>
<comment type="catalytic activity">
    <reaction evidence="14 15">
        <text>ATP + H2O = ADP + phosphate + H(+)</text>
        <dbReference type="Rhea" id="RHEA:13065"/>
        <dbReference type="ChEBI" id="CHEBI:15377"/>
        <dbReference type="ChEBI" id="CHEBI:15378"/>
        <dbReference type="ChEBI" id="CHEBI:30616"/>
        <dbReference type="ChEBI" id="CHEBI:43474"/>
        <dbReference type="ChEBI" id="CHEBI:456216"/>
        <dbReference type="EC" id="5.6.2.4"/>
    </reaction>
</comment>
<dbReference type="CDD" id="cd17992">
    <property type="entry name" value="DEXHc_RecG"/>
    <property type="match status" value="1"/>
</dbReference>
<keyword evidence="3 15" id="KW-0547">Nucleotide-binding</keyword>
<dbReference type="GO" id="GO:0003677">
    <property type="term" value="F:DNA binding"/>
    <property type="evidence" value="ECO:0007669"/>
    <property type="project" value="UniProtKB-KW"/>
</dbReference>
<dbReference type="InterPro" id="IPR047112">
    <property type="entry name" value="RecG/Mfd"/>
</dbReference>
<dbReference type="InterPro" id="IPR045562">
    <property type="entry name" value="RecG_dom3_C"/>
</dbReference>
<dbReference type="Pfam" id="PF00270">
    <property type="entry name" value="DEAD"/>
    <property type="match status" value="1"/>
</dbReference>
<feature type="domain" description="Helicase ATP-binding" evidence="16">
    <location>
        <begin position="283"/>
        <end position="433"/>
    </location>
</feature>
<keyword evidence="4 15" id="KW-0227">DNA damage</keyword>
<evidence type="ECO:0000256" key="6">
    <source>
        <dbReference type="ARBA" id="ARBA00022806"/>
    </source>
</evidence>
<protein>
    <recommendedName>
        <fullName evidence="2 15">ATP-dependent DNA helicase RecG</fullName>
        <ecNumber evidence="13 15">5.6.2.4</ecNumber>
    </recommendedName>
</protein>
<name>A0A2M7BBH3_9BACT</name>
<evidence type="ECO:0000259" key="16">
    <source>
        <dbReference type="PROSITE" id="PS51192"/>
    </source>
</evidence>
<dbReference type="InterPro" id="IPR004609">
    <property type="entry name" value="ATP-dep_DNA_helicase_RecG"/>
</dbReference>
<proteinExistence type="inferred from homology"/>
<dbReference type="Pfam" id="PF17191">
    <property type="entry name" value="RecG_wedge"/>
    <property type="match status" value="1"/>
</dbReference>
<dbReference type="AlphaFoldDB" id="A0A2M7BBH3"/>
<dbReference type="PROSITE" id="PS51194">
    <property type="entry name" value="HELICASE_CTER"/>
    <property type="match status" value="1"/>
</dbReference>
<evidence type="ECO:0000256" key="9">
    <source>
        <dbReference type="ARBA" id="ARBA00023172"/>
    </source>
</evidence>
<dbReference type="GO" id="GO:0006281">
    <property type="term" value="P:DNA repair"/>
    <property type="evidence" value="ECO:0007669"/>
    <property type="project" value="UniProtKB-UniRule"/>
</dbReference>
<evidence type="ECO:0000256" key="15">
    <source>
        <dbReference type="RuleBase" id="RU363016"/>
    </source>
</evidence>
<organism evidence="18 19">
    <name type="scientific">Candidatus Shapirobacteria bacterium CG03_land_8_20_14_0_80_39_12</name>
    <dbReference type="NCBI Taxonomy" id="1974879"/>
    <lineage>
        <taxon>Bacteria</taxon>
        <taxon>Candidatus Shapironibacteriota</taxon>
    </lineage>
</organism>
<dbReference type="EC" id="5.6.2.4" evidence="13 15"/>
<dbReference type="NCBIfam" id="NF008165">
    <property type="entry name" value="PRK10917.1-3"/>
    <property type="match status" value="1"/>
</dbReference>
<dbReference type="NCBIfam" id="TIGR00643">
    <property type="entry name" value="recG"/>
    <property type="match status" value="1"/>
</dbReference>
<reference evidence="19" key="1">
    <citation type="submission" date="2017-09" db="EMBL/GenBank/DDBJ databases">
        <title>Depth-based differentiation of microbial function through sediment-hosted aquifers and enrichment of novel symbionts in the deep terrestrial subsurface.</title>
        <authorList>
            <person name="Probst A.J."/>
            <person name="Ladd B."/>
            <person name="Jarett J.K."/>
            <person name="Geller-Mcgrath D.E."/>
            <person name="Sieber C.M.K."/>
            <person name="Emerson J.B."/>
            <person name="Anantharaman K."/>
            <person name="Thomas B.C."/>
            <person name="Malmstrom R."/>
            <person name="Stieglmeier M."/>
            <person name="Klingl A."/>
            <person name="Woyke T."/>
            <person name="Ryan C.M."/>
            <person name="Banfield J.F."/>
        </authorList>
    </citation>
    <scope>NUCLEOTIDE SEQUENCE [LARGE SCALE GENOMIC DNA]</scope>
</reference>
<evidence type="ECO:0000256" key="12">
    <source>
        <dbReference type="ARBA" id="ARBA00034617"/>
    </source>
</evidence>
<evidence type="ECO:0000256" key="11">
    <source>
        <dbReference type="ARBA" id="ARBA00023235"/>
    </source>
</evidence>
<keyword evidence="6 15" id="KW-0347">Helicase</keyword>
<comment type="similarity">
    <text evidence="1 15">Belongs to the helicase family. RecG subfamily.</text>
</comment>
<feature type="domain" description="Helicase C-terminal" evidence="17">
    <location>
        <begin position="452"/>
        <end position="619"/>
    </location>
</feature>
<dbReference type="PANTHER" id="PTHR47964">
    <property type="entry name" value="ATP-DEPENDENT DNA HELICASE HOMOLOG RECG, CHLOROPLASTIC"/>
    <property type="match status" value="1"/>
</dbReference>
<keyword evidence="10 15" id="KW-0234">DNA repair</keyword>
<evidence type="ECO:0000256" key="8">
    <source>
        <dbReference type="ARBA" id="ARBA00023125"/>
    </source>
</evidence>
<gene>
    <name evidence="18" type="ORF">COS54_03055</name>
</gene>
<dbReference type="InterPro" id="IPR001650">
    <property type="entry name" value="Helicase_C-like"/>
</dbReference>
<dbReference type="SUPFAM" id="SSF52540">
    <property type="entry name" value="P-loop containing nucleoside triphosphate hydrolases"/>
    <property type="match status" value="2"/>
</dbReference>
<dbReference type="InterPro" id="IPR011545">
    <property type="entry name" value="DEAD/DEAH_box_helicase_dom"/>
</dbReference>
<evidence type="ECO:0000259" key="17">
    <source>
        <dbReference type="PROSITE" id="PS51194"/>
    </source>
</evidence>
<evidence type="ECO:0000256" key="5">
    <source>
        <dbReference type="ARBA" id="ARBA00022801"/>
    </source>
</evidence>
<dbReference type="CDD" id="cd04488">
    <property type="entry name" value="RecG_wedge_OBF"/>
    <property type="match status" value="1"/>
</dbReference>
<dbReference type="SUPFAM" id="SSF50249">
    <property type="entry name" value="Nucleic acid-binding proteins"/>
    <property type="match status" value="1"/>
</dbReference>
<sequence>MNLKDPISRLPMVGPIYAKRLEKLRIATIEDLLFHFPFRYDDFSVISQIGSVQAGEIITVRGIVEKISNSYTKTGKKIQKAEIVDSSGKIEAIWFNQPYLSKTIKTGEKYNFSGKADWFGHLKVLVSPEFEMIKPSPQIFLLSYLANIHTGRLVPVYNEIYGVSSKWLRSRIKIALEDLGEKIEEFLPEEILKKEGLISEKEAILQIHFPENKPTAEKAVNRLAFDELFLIQLAGLLRKKEWQEKVLREPFFVDQEKLLQFTGSLPFSLTNAQKRCLREILTDLEKPIPANRLLQGDVGSGKTVVAAAAAYVAFLNGKQTLFMAPTEILANQHYATLKTLLEPLGVPIELVTGSCKQNIKNGIVVGTHALLYQDFSSKNVGLVIVDEQHRFGVEQRLMLYQKGLNPHFLTMTATPIPRTIALTLFGDLDLSVIDEMPEGRLRVKTWVVPKEKRTKAYGWIKERIKDTPEQAFIVCPLIEESETLSTVRAATREFETLSKVVFPDLRLGLLHGRIKSKEKEKVLSKFKAGELDILVATPVVEVGIDVPNATIMVIEAADRFGLAQLHQLRGRVGRSNRQSYCFLFTENETPLVVERLKALEKTNIGMELSEIDLKLRGPGEIYGTRQHGLPDLRMASFSNLDLIQKTRRQAEALLATDLSALTANSPLKNRLQKYKIEAINN</sequence>
<evidence type="ECO:0000256" key="4">
    <source>
        <dbReference type="ARBA" id="ARBA00022763"/>
    </source>
</evidence>